<evidence type="ECO:0000256" key="4">
    <source>
        <dbReference type="ARBA" id="ARBA00023235"/>
    </source>
</evidence>
<keyword evidence="4" id="KW-0413">Isomerase</keyword>
<dbReference type="RefSeq" id="WP_099798370.1">
    <property type="nucleotide sequence ID" value="NZ_CP018092.1"/>
</dbReference>
<dbReference type="PANTHER" id="PTHR42839:SF2">
    <property type="entry name" value="ISOCHORISMATE SYNTHASE ENTC"/>
    <property type="match status" value="1"/>
</dbReference>
<dbReference type="EMBL" id="CP018092">
    <property type="protein sequence ID" value="ATS18015.1"/>
    <property type="molecule type" value="Genomic_DNA"/>
</dbReference>
<dbReference type="EC" id="5.4.4.2" evidence="3"/>
<evidence type="ECO:0000313" key="8">
    <source>
        <dbReference type="Proteomes" id="UP000231057"/>
    </source>
</evidence>
<evidence type="ECO:0000259" key="6">
    <source>
        <dbReference type="Pfam" id="PF00425"/>
    </source>
</evidence>
<evidence type="ECO:0000256" key="1">
    <source>
        <dbReference type="ARBA" id="ARBA00000799"/>
    </source>
</evidence>
<dbReference type="PANTHER" id="PTHR42839">
    <property type="entry name" value="ISOCHORISMATE SYNTHASE ENTC"/>
    <property type="match status" value="1"/>
</dbReference>
<protein>
    <recommendedName>
        <fullName evidence="3">isochorismate synthase</fullName>
        <ecNumber evidence="3">5.4.4.2</ecNumber>
    </recommendedName>
    <alternativeName>
        <fullName evidence="5">Isochorismate mutase</fullName>
    </alternativeName>
</protein>
<dbReference type="OrthoDB" id="9803598at2"/>
<comment type="catalytic activity">
    <reaction evidence="1">
        <text>chorismate = isochorismate</text>
        <dbReference type="Rhea" id="RHEA:18985"/>
        <dbReference type="ChEBI" id="CHEBI:29748"/>
        <dbReference type="ChEBI" id="CHEBI:29780"/>
        <dbReference type="EC" id="5.4.4.2"/>
    </reaction>
</comment>
<reference evidence="7 8" key="1">
    <citation type="submission" date="2016-11" db="EMBL/GenBank/DDBJ databases">
        <title>Complete genome sequence of thermophilic cyanobacteria strain Synechococcus sp. PCC6715.</title>
        <authorList>
            <person name="Tang J."/>
            <person name="Daroch M."/>
            <person name="Liang Y."/>
            <person name="Jiang D."/>
            <person name="Shah M."/>
        </authorList>
    </citation>
    <scope>NUCLEOTIDE SEQUENCE [LARGE SCALE GENOMIC DNA]</scope>
    <source>
        <strain evidence="7 8">PCC 6715</strain>
    </source>
</reference>
<dbReference type="SUPFAM" id="SSF56322">
    <property type="entry name" value="ADC synthase"/>
    <property type="match status" value="1"/>
</dbReference>
<dbReference type="Proteomes" id="UP000231057">
    <property type="component" value="Chromosome"/>
</dbReference>
<proteinExistence type="inferred from homology"/>
<name>A0A2D2Q0H9_PARLV</name>
<accession>A0A2D2Q0H9</accession>
<gene>
    <name evidence="7" type="ORF">BRW62_03805</name>
</gene>
<dbReference type="InterPro" id="IPR005801">
    <property type="entry name" value="ADC_synthase"/>
</dbReference>
<dbReference type="NCBIfam" id="TIGR00543">
    <property type="entry name" value="isochor_syn"/>
    <property type="match status" value="1"/>
</dbReference>
<keyword evidence="8" id="KW-1185">Reference proteome</keyword>
<evidence type="ECO:0000256" key="3">
    <source>
        <dbReference type="ARBA" id="ARBA00012824"/>
    </source>
</evidence>
<evidence type="ECO:0000313" key="7">
    <source>
        <dbReference type="EMBL" id="ATS18015.1"/>
    </source>
</evidence>
<evidence type="ECO:0000256" key="5">
    <source>
        <dbReference type="ARBA" id="ARBA00041564"/>
    </source>
</evidence>
<dbReference type="AlphaFoldDB" id="A0A2D2Q0H9"/>
<dbReference type="InterPro" id="IPR004561">
    <property type="entry name" value="IsoChor_synthase"/>
</dbReference>
<organism evidence="7 8">
    <name type="scientific">Parathermosynechococcus lividus PCC 6715</name>
    <dbReference type="NCBI Taxonomy" id="1917166"/>
    <lineage>
        <taxon>Bacteria</taxon>
        <taxon>Bacillati</taxon>
        <taxon>Cyanobacteriota</taxon>
        <taxon>Cyanophyceae</taxon>
        <taxon>Acaryochloridales</taxon>
        <taxon>Thermosynechococcaceae</taxon>
        <taxon>Parathermosynechococcus</taxon>
    </lineage>
</organism>
<dbReference type="Pfam" id="PF00425">
    <property type="entry name" value="Chorismate_bind"/>
    <property type="match status" value="1"/>
</dbReference>
<sequence length="464" mass="51258">MPVSLPPTFDLWSEHDFCTYVSGVIAAAQQAGCQFLSVGAALPAIDPLRVMAALMHASGQTDHFYIEQPHPGEIVAACGRVAATVATGEQRFQALQGFSEQTLNHIWAAAPAEPRVFCQFAFRDAATTAMNRAFLPRWQIIQRQGHAFLTLNGRLDGLSSSEVSLWQDWQLLWSTLASVLETPVSSPPPLAIALPSLAEQSQSFIIGVNRALKLLDEGLLEKLVLACTTTIEHPTGFNWLGTLQNLRQQYRNCYVFSVGSNWQDVFLGASPERLVSIGDGLLWADALAGSRPRGQTDHEDQTLRHGLYHSPKERHEHQVIVEFLCQTLDQMGMTCEFSTEPRILELSNIQHLQTLIQARVCQPIHILEIVAALHPTPAVAGYPRATARYWLSHLEQFDRHGYAAPLGWVTPQGEGEFIVGIRSAHLQGQYAHLFAGAGIVKGSEPEREWQEILLKLQAMISALA</sequence>
<reference evidence="8" key="2">
    <citation type="journal article" date="2022" name="Front. Microbiol.">
        <title>Comparative Genomic Analysis Revealed Distinct Molecular Components and Organization of CO2-Concentrating Mechanism in Thermophilic Cyanobacteria.</title>
        <authorList>
            <person name="Tang J."/>
            <person name="Zhou H."/>
            <person name="Yao D."/>
            <person name="Riaz S."/>
            <person name="You D."/>
            <person name="Klepacz-Smolka A."/>
            <person name="Daroch M."/>
        </authorList>
    </citation>
    <scope>NUCLEOTIDE SEQUENCE [LARGE SCALE GENOMIC DNA]</scope>
    <source>
        <strain evidence="8">PCC 6715</strain>
    </source>
</reference>
<dbReference type="Gene3D" id="3.60.120.10">
    <property type="entry name" value="Anthranilate synthase"/>
    <property type="match status" value="1"/>
</dbReference>
<evidence type="ECO:0000256" key="2">
    <source>
        <dbReference type="ARBA" id="ARBA00005297"/>
    </source>
</evidence>
<feature type="domain" description="Chorismate-utilising enzyme C-terminal" evidence="6">
    <location>
        <begin position="202"/>
        <end position="455"/>
    </location>
</feature>
<dbReference type="KEGG" id="slw:BRW62_03805"/>
<dbReference type="InterPro" id="IPR015890">
    <property type="entry name" value="Chorismate_C"/>
</dbReference>
<comment type="similarity">
    <text evidence="2">Belongs to the isochorismate synthase family.</text>
</comment>
<dbReference type="GO" id="GO:0008909">
    <property type="term" value="F:isochorismate synthase activity"/>
    <property type="evidence" value="ECO:0007669"/>
    <property type="project" value="UniProtKB-EC"/>
</dbReference>